<evidence type="ECO:0000256" key="1">
    <source>
        <dbReference type="SAM" id="MobiDB-lite"/>
    </source>
</evidence>
<feature type="region of interest" description="Disordered" evidence="1">
    <location>
        <begin position="1"/>
        <end position="43"/>
    </location>
</feature>
<organism evidence="2 3">
    <name type="scientific">Zhihengliuella alba</name>
    <dbReference type="NCBI Taxonomy" id="547018"/>
    <lineage>
        <taxon>Bacteria</taxon>
        <taxon>Bacillati</taxon>
        <taxon>Actinomycetota</taxon>
        <taxon>Actinomycetes</taxon>
        <taxon>Micrococcales</taxon>
        <taxon>Micrococcaceae</taxon>
        <taxon>Zhihengliuella</taxon>
    </lineage>
</organism>
<feature type="compositionally biased region" description="Low complexity" evidence="1">
    <location>
        <begin position="22"/>
        <end position="35"/>
    </location>
</feature>
<dbReference type="Proteomes" id="UP001501536">
    <property type="component" value="Unassembled WGS sequence"/>
</dbReference>
<comment type="caution">
    <text evidence="2">The sequence shown here is derived from an EMBL/GenBank/DDBJ whole genome shotgun (WGS) entry which is preliminary data.</text>
</comment>
<protein>
    <submittedName>
        <fullName evidence="2">Uncharacterized protein</fullName>
    </submittedName>
</protein>
<proteinExistence type="predicted"/>
<evidence type="ECO:0000313" key="3">
    <source>
        <dbReference type="Proteomes" id="UP001501536"/>
    </source>
</evidence>
<feature type="compositionally biased region" description="Polar residues" evidence="1">
    <location>
        <begin position="1"/>
        <end position="12"/>
    </location>
</feature>
<gene>
    <name evidence="2" type="ORF">GCM10022377_00260</name>
</gene>
<sequence>METPTAGTSSKKACTPPRPPRSDGSSPEPDSSAPEPRNRPKSSYVRFEADLPNGCWQADITHWFLADATRVEILDFLGSRSRYTTEPPSPVSGHR</sequence>
<dbReference type="EMBL" id="BAABCJ010000001">
    <property type="protein sequence ID" value="GAA3691867.1"/>
    <property type="molecule type" value="Genomic_DNA"/>
</dbReference>
<reference evidence="3" key="1">
    <citation type="journal article" date="2019" name="Int. J. Syst. Evol. Microbiol.">
        <title>The Global Catalogue of Microorganisms (GCM) 10K type strain sequencing project: providing services to taxonomists for standard genome sequencing and annotation.</title>
        <authorList>
            <consortium name="The Broad Institute Genomics Platform"/>
            <consortium name="The Broad Institute Genome Sequencing Center for Infectious Disease"/>
            <person name="Wu L."/>
            <person name="Ma J."/>
        </authorList>
    </citation>
    <scope>NUCLEOTIDE SEQUENCE [LARGE SCALE GENOMIC DNA]</scope>
    <source>
        <strain evidence="3">JCM 16961</strain>
    </source>
</reference>
<accession>A0ABP7CPQ3</accession>
<evidence type="ECO:0000313" key="2">
    <source>
        <dbReference type="EMBL" id="GAA3691867.1"/>
    </source>
</evidence>
<name>A0ABP7CPQ3_9MICC</name>
<keyword evidence="3" id="KW-1185">Reference proteome</keyword>